<comment type="catalytic activity">
    <reaction evidence="1 7">
        <text>an S-(2-hydroxyacyl)glutathione + H2O = a 2-hydroxy carboxylate + glutathione + H(+)</text>
        <dbReference type="Rhea" id="RHEA:21864"/>
        <dbReference type="ChEBI" id="CHEBI:15377"/>
        <dbReference type="ChEBI" id="CHEBI:15378"/>
        <dbReference type="ChEBI" id="CHEBI:57925"/>
        <dbReference type="ChEBI" id="CHEBI:58896"/>
        <dbReference type="ChEBI" id="CHEBI:71261"/>
        <dbReference type="EC" id="3.1.2.6"/>
    </reaction>
</comment>
<evidence type="ECO:0000256" key="7">
    <source>
        <dbReference type="HAMAP-Rule" id="MF_01374"/>
    </source>
</evidence>
<gene>
    <name evidence="7 9" type="primary">gloB</name>
    <name evidence="9" type="ORF">F9B74_00300</name>
</gene>
<evidence type="ECO:0000256" key="5">
    <source>
        <dbReference type="ARBA" id="ARBA00022801"/>
    </source>
</evidence>
<feature type="binding site" evidence="7">
    <location>
        <position position="54"/>
    </location>
    <ligand>
        <name>Zn(2+)</name>
        <dbReference type="ChEBI" id="CHEBI:29105"/>
        <label>1</label>
    </ligand>
</feature>
<dbReference type="HAMAP" id="MF_01374">
    <property type="entry name" value="Glyoxalase_2"/>
    <property type="match status" value="1"/>
</dbReference>
<dbReference type="PIRSF" id="PIRSF005457">
    <property type="entry name" value="Glx"/>
    <property type="match status" value="1"/>
</dbReference>
<dbReference type="NCBIfam" id="TIGR03413">
    <property type="entry name" value="GSH_gloB"/>
    <property type="match status" value="1"/>
</dbReference>
<dbReference type="GO" id="GO:0017001">
    <property type="term" value="P:antibiotic catabolic process"/>
    <property type="evidence" value="ECO:0007669"/>
    <property type="project" value="InterPro"/>
</dbReference>
<dbReference type="InterPro" id="IPR032282">
    <property type="entry name" value="HAGH_C"/>
</dbReference>
<evidence type="ECO:0000256" key="3">
    <source>
        <dbReference type="ARBA" id="ARBA00006759"/>
    </source>
</evidence>
<dbReference type="InterPro" id="IPR036866">
    <property type="entry name" value="RibonucZ/Hydroxyglut_hydro"/>
</dbReference>
<dbReference type="EMBL" id="JAAGYR010000001">
    <property type="protein sequence ID" value="NEN74771.1"/>
    <property type="molecule type" value="Genomic_DNA"/>
</dbReference>
<evidence type="ECO:0000256" key="2">
    <source>
        <dbReference type="ARBA" id="ARBA00004963"/>
    </source>
</evidence>
<evidence type="ECO:0000313" key="10">
    <source>
        <dbReference type="Proteomes" id="UP000477651"/>
    </source>
</evidence>
<sequence>MRIQIKPISAFNDNYIWIIIYNNNACVIDPGQKEPVLLFLQENKLNLQQILITHHHADHTGGVLALVDETGAKVYGPKGSGIKGIHHYVQEGDVINPPFIPIAFHVLNVPGHTLDHVAYIAMAENYPTMIFCGDTLFSCGSGRLFEGNSRQMLQSLDKFKKMSENSLLFCAHEYTLSNIKWAQVVDPDNQVLQQWKQEAEALRNQGLPTLPTTLARELNVNPFLRVEQREIKRAAEHYKGHPLSSPEAVLAALREWKNSF</sequence>
<evidence type="ECO:0000313" key="9">
    <source>
        <dbReference type="EMBL" id="NEN74771.1"/>
    </source>
</evidence>
<dbReference type="PANTHER" id="PTHR43705:SF1">
    <property type="entry name" value="HYDROXYACYLGLUTATHIONE HYDROLASE GLOB"/>
    <property type="match status" value="1"/>
</dbReference>
<dbReference type="GO" id="GO:0008800">
    <property type="term" value="F:beta-lactamase activity"/>
    <property type="evidence" value="ECO:0007669"/>
    <property type="project" value="InterPro"/>
</dbReference>
<comment type="caution">
    <text evidence="9">The sequence shown here is derived from an EMBL/GenBank/DDBJ whole genome shotgun (WGS) entry which is preliminary data.</text>
</comment>
<dbReference type="InterPro" id="IPR035680">
    <property type="entry name" value="Clx_II_MBL"/>
</dbReference>
<name>A0A6L9Y340_9BURK</name>
<protein>
    <recommendedName>
        <fullName evidence="7">Hydroxyacylglutathione hydrolase</fullName>
        <ecNumber evidence="7">3.1.2.6</ecNumber>
    </recommendedName>
    <alternativeName>
        <fullName evidence="7">Glyoxalase II</fullName>
        <shortName evidence="7">Glx II</shortName>
    </alternativeName>
</protein>
<dbReference type="PANTHER" id="PTHR43705">
    <property type="entry name" value="HYDROXYACYLGLUTATHIONE HYDROLASE"/>
    <property type="match status" value="1"/>
</dbReference>
<dbReference type="AlphaFoldDB" id="A0A6L9Y340"/>
<feature type="binding site" evidence="7">
    <location>
        <position position="172"/>
    </location>
    <ligand>
        <name>Zn(2+)</name>
        <dbReference type="ChEBI" id="CHEBI:29105"/>
        <label>2</label>
    </ligand>
</feature>
<comment type="subunit">
    <text evidence="7">Monomer.</text>
</comment>
<comment type="pathway">
    <text evidence="2 7">Secondary metabolite metabolism; methylglyoxal degradation; (R)-lactate from methylglyoxal: step 2/2.</text>
</comment>
<dbReference type="SMART" id="SM00849">
    <property type="entry name" value="Lactamase_B"/>
    <property type="match status" value="1"/>
</dbReference>
<keyword evidence="10" id="KW-1185">Reference proteome</keyword>
<dbReference type="UniPathway" id="UPA00619">
    <property type="reaction ID" value="UER00676"/>
</dbReference>
<dbReference type="InterPro" id="IPR001018">
    <property type="entry name" value="Beta-lactamase_class-B_CS"/>
</dbReference>
<feature type="binding site" evidence="7">
    <location>
        <position position="59"/>
    </location>
    <ligand>
        <name>Zn(2+)</name>
        <dbReference type="ChEBI" id="CHEBI:29105"/>
        <label>2</label>
    </ligand>
</feature>
<comment type="cofactor">
    <cofactor evidence="7">
        <name>Zn(2+)</name>
        <dbReference type="ChEBI" id="CHEBI:29105"/>
    </cofactor>
    <text evidence="7">Binds 2 Zn(2+) ions per subunit.</text>
</comment>
<organism evidence="9 10">
    <name type="scientific">Pelistega ratti</name>
    <dbReference type="NCBI Taxonomy" id="2652177"/>
    <lineage>
        <taxon>Bacteria</taxon>
        <taxon>Pseudomonadati</taxon>
        <taxon>Pseudomonadota</taxon>
        <taxon>Betaproteobacteria</taxon>
        <taxon>Burkholderiales</taxon>
        <taxon>Alcaligenaceae</taxon>
        <taxon>Pelistega</taxon>
    </lineage>
</organism>
<evidence type="ECO:0000259" key="8">
    <source>
        <dbReference type="SMART" id="SM00849"/>
    </source>
</evidence>
<dbReference type="PROSITE" id="PS00743">
    <property type="entry name" value="BETA_LACTAMASE_B_1"/>
    <property type="match status" value="1"/>
</dbReference>
<keyword evidence="5 7" id="KW-0378">Hydrolase</keyword>
<dbReference type="InterPro" id="IPR001279">
    <property type="entry name" value="Metallo-B-lactamas"/>
</dbReference>
<dbReference type="RefSeq" id="WP_163763590.1">
    <property type="nucleotide sequence ID" value="NZ_JAAGYR010000001.1"/>
</dbReference>
<feature type="binding site" evidence="7">
    <location>
        <position position="134"/>
    </location>
    <ligand>
        <name>Zn(2+)</name>
        <dbReference type="ChEBI" id="CHEBI:29105"/>
        <label>1</label>
    </ligand>
</feature>
<comment type="function">
    <text evidence="7">Thiolesterase that catalyzes the hydrolysis of S-D-lactoyl-glutathione to form glutathione and D-lactic acid.</text>
</comment>
<feature type="binding site" evidence="7">
    <location>
        <position position="58"/>
    </location>
    <ligand>
        <name>Zn(2+)</name>
        <dbReference type="ChEBI" id="CHEBI:29105"/>
        <label>2</label>
    </ligand>
</feature>
<keyword evidence="4 7" id="KW-0479">Metal-binding</keyword>
<evidence type="ECO:0000256" key="1">
    <source>
        <dbReference type="ARBA" id="ARBA00001623"/>
    </source>
</evidence>
<dbReference type="InterPro" id="IPR050110">
    <property type="entry name" value="Glyoxalase_II_hydrolase"/>
</dbReference>
<dbReference type="EC" id="3.1.2.6" evidence="7"/>
<dbReference type="Pfam" id="PF00753">
    <property type="entry name" value="Lactamase_B"/>
    <property type="match status" value="1"/>
</dbReference>
<feature type="binding site" evidence="7">
    <location>
        <position position="56"/>
    </location>
    <ligand>
        <name>Zn(2+)</name>
        <dbReference type="ChEBI" id="CHEBI:29105"/>
        <label>1</label>
    </ligand>
</feature>
<evidence type="ECO:0000256" key="4">
    <source>
        <dbReference type="ARBA" id="ARBA00022723"/>
    </source>
</evidence>
<dbReference type="InterPro" id="IPR017782">
    <property type="entry name" value="Hydroxyacylglutathione_Hdrlase"/>
</dbReference>
<dbReference type="Proteomes" id="UP000477651">
    <property type="component" value="Unassembled WGS sequence"/>
</dbReference>
<dbReference type="CDD" id="cd07723">
    <property type="entry name" value="hydroxyacylglutathione_hydrolase_MBL-fold"/>
    <property type="match status" value="1"/>
</dbReference>
<feature type="binding site" evidence="7">
    <location>
        <position position="134"/>
    </location>
    <ligand>
        <name>Zn(2+)</name>
        <dbReference type="ChEBI" id="CHEBI:29105"/>
        <label>2</label>
    </ligand>
</feature>
<reference evidence="9 10" key="1">
    <citation type="submission" date="2020-02" db="EMBL/GenBank/DDBJ databases">
        <title>Pelistega sp. NLN82 were isolated from wild rodents of the Hainan Island.</title>
        <authorList>
            <person name="Niu N."/>
            <person name="Zhou J."/>
        </authorList>
    </citation>
    <scope>NUCLEOTIDE SEQUENCE [LARGE SCALE GENOMIC DNA]</scope>
    <source>
        <strain evidence="9 10">NLN82</strain>
    </source>
</reference>
<evidence type="ECO:0000256" key="6">
    <source>
        <dbReference type="ARBA" id="ARBA00022833"/>
    </source>
</evidence>
<comment type="similarity">
    <text evidence="3 7">Belongs to the metallo-beta-lactamase superfamily. Glyoxalase II family.</text>
</comment>
<feature type="binding site" evidence="7">
    <location>
        <position position="112"/>
    </location>
    <ligand>
        <name>Zn(2+)</name>
        <dbReference type="ChEBI" id="CHEBI:29105"/>
        <label>1</label>
    </ligand>
</feature>
<dbReference type="GO" id="GO:0019243">
    <property type="term" value="P:methylglyoxal catabolic process to D-lactate via S-lactoyl-glutathione"/>
    <property type="evidence" value="ECO:0007669"/>
    <property type="project" value="UniProtKB-UniRule"/>
</dbReference>
<proteinExistence type="inferred from homology"/>
<dbReference type="Pfam" id="PF16123">
    <property type="entry name" value="HAGH_C"/>
    <property type="match status" value="1"/>
</dbReference>
<keyword evidence="6 7" id="KW-0862">Zinc</keyword>
<dbReference type="GO" id="GO:0008270">
    <property type="term" value="F:zinc ion binding"/>
    <property type="evidence" value="ECO:0007669"/>
    <property type="project" value="InterPro"/>
</dbReference>
<accession>A0A6L9Y340</accession>
<dbReference type="SUPFAM" id="SSF56281">
    <property type="entry name" value="Metallo-hydrolase/oxidoreductase"/>
    <property type="match status" value="1"/>
</dbReference>
<dbReference type="GO" id="GO:0004416">
    <property type="term" value="F:hydroxyacylglutathione hydrolase activity"/>
    <property type="evidence" value="ECO:0007669"/>
    <property type="project" value="UniProtKB-UniRule"/>
</dbReference>
<dbReference type="Gene3D" id="3.60.15.10">
    <property type="entry name" value="Ribonuclease Z/Hydroxyacylglutathione hydrolase-like"/>
    <property type="match status" value="1"/>
</dbReference>
<feature type="domain" description="Metallo-beta-lactamase" evidence="8">
    <location>
        <begin position="13"/>
        <end position="172"/>
    </location>
</feature>